<dbReference type="KEGG" id="aei:AOY20_13845"/>
<proteinExistence type="predicted"/>
<dbReference type="STRING" id="1324350.AOY20_13845"/>
<keyword evidence="1" id="KW-0472">Membrane</keyword>
<feature type="transmembrane region" description="Helical" evidence="1">
    <location>
        <begin position="161"/>
        <end position="178"/>
    </location>
</feature>
<dbReference type="AlphaFoldDB" id="A0A0N9WGB2"/>
<evidence type="ECO:0000313" key="2">
    <source>
        <dbReference type="EMBL" id="ALH96538.1"/>
    </source>
</evidence>
<dbReference type="RefSeq" id="WP_054582417.1">
    <property type="nucleotide sequence ID" value="NZ_CP012808.1"/>
</dbReference>
<keyword evidence="1" id="KW-1133">Transmembrane helix</keyword>
<sequence>MLLEIQILNKIQQQYKELIAHPHKIQNIRRNIPISDFSYDERLFLDDLLLDSEYVNLLLTITFKDLLNNVDIELKDDTTYLEIIKQNPSNFAISKITFNIIDGFLWLNLYFQEDIESLVKNFSEQNQNDKNKKIFFSILSIISILLCVYMISTAHIWSSTLYIYMIIIVGSLSFHYLWNTYVPKSKKRQEAIYNERKFYVQEYLTAHLNNYINDYLRLDEKVKEE</sequence>
<organism evidence="2 3">
    <name type="scientific">Acinetobacter equi</name>
    <dbReference type="NCBI Taxonomy" id="1324350"/>
    <lineage>
        <taxon>Bacteria</taxon>
        <taxon>Pseudomonadati</taxon>
        <taxon>Pseudomonadota</taxon>
        <taxon>Gammaproteobacteria</taxon>
        <taxon>Moraxellales</taxon>
        <taxon>Moraxellaceae</taxon>
        <taxon>Acinetobacter</taxon>
    </lineage>
</organism>
<feature type="transmembrane region" description="Helical" evidence="1">
    <location>
        <begin position="134"/>
        <end position="155"/>
    </location>
</feature>
<dbReference type="Proteomes" id="UP000064939">
    <property type="component" value="Chromosome"/>
</dbReference>
<evidence type="ECO:0000313" key="3">
    <source>
        <dbReference type="Proteomes" id="UP000064939"/>
    </source>
</evidence>
<reference evidence="2 3" key="1">
    <citation type="journal article" date="2015" name="Int. J. Syst. Evol. Microbiol.">
        <title>Acinetobacter equi sp. nov. isolated from horse faeces.</title>
        <authorList>
            <person name="Poppel M.T."/>
            <person name="Skiebe E."/>
            <person name="Laue M."/>
            <person name="Bergmann H."/>
            <person name="Ebersberger I."/>
            <person name="Garn T."/>
            <person name="Fruth A."/>
            <person name="Baumgardt S."/>
            <person name="Busse H.J."/>
            <person name="Wilharm G."/>
        </authorList>
    </citation>
    <scope>NUCLEOTIDE SEQUENCE [LARGE SCALE GENOMIC DNA]</scope>
    <source>
        <strain evidence="2 3">114</strain>
    </source>
</reference>
<accession>A0A0N9WGB2</accession>
<gene>
    <name evidence="2" type="ORF">AOY20_13845</name>
</gene>
<keyword evidence="3" id="KW-1185">Reference proteome</keyword>
<protein>
    <submittedName>
        <fullName evidence="2">Uncharacterized protein</fullName>
    </submittedName>
</protein>
<keyword evidence="1" id="KW-0812">Transmembrane</keyword>
<dbReference type="OrthoDB" id="9987881at2"/>
<dbReference type="EMBL" id="CP012808">
    <property type="protein sequence ID" value="ALH96538.1"/>
    <property type="molecule type" value="Genomic_DNA"/>
</dbReference>
<evidence type="ECO:0000256" key="1">
    <source>
        <dbReference type="SAM" id="Phobius"/>
    </source>
</evidence>
<name>A0A0N9WGB2_9GAMM</name>